<evidence type="ECO:0000313" key="9">
    <source>
        <dbReference type="Proteomes" id="UP001177744"/>
    </source>
</evidence>
<name>A0AA40HW44_CNENI</name>
<dbReference type="GO" id="GO:0003735">
    <property type="term" value="F:structural constituent of ribosome"/>
    <property type="evidence" value="ECO:0007669"/>
    <property type="project" value="TreeGrafter"/>
</dbReference>
<dbReference type="EMBL" id="JAULJE010000010">
    <property type="protein sequence ID" value="KAK1338333.1"/>
    <property type="molecule type" value="Genomic_DNA"/>
</dbReference>
<evidence type="ECO:0000256" key="4">
    <source>
        <dbReference type="ARBA" id="ARBA00023278"/>
    </source>
</evidence>
<evidence type="ECO:0000256" key="3">
    <source>
        <dbReference type="ARBA" id="ARBA00023274"/>
    </source>
</evidence>
<evidence type="ECO:0000256" key="7">
    <source>
        <dbReference type="SAM" id="MobiDB-lite"/>
    </source>
</evidence>
<protein>
    <recommendedName>
        <fullName evidence="5">Large ribosomal subunit protein uL15</fullName>
    </recommendedName>
    <alternativeName>
        <fullName evidence="6">60S ribosomal protein L27a</fullName>
    </alternativeName>
</protein>
<dbReference type="SUPFAM" id="SSF52080">
    <property type="entry name" value="Ribosomal proteins L15p and L18e"/>
    <property type="match status" value="1"/>
</dbReference>
<organism evidence="8 9">
    <name type="scientific">Cnephaeus nilssonii</name>
    <name type="common">Northern bat</name>
    <name type="synonym">Eptesicus nilssonii</name>
    <dbReference type="NCBI Taxonomy" id="3371016"/>
    <lineage>
        <taxon>Eukaryota</taxon>
        <taxon>Metazoa</taxon>
        <taxon>Chordata</taxon>
        <taxon>Craniata</taxon>
        <taxon>Vertebrata</taxon>
        <taxon>Euteleostomi</taxon>
        <taxon>Mammalia</taxon>
        <taxon>Eutheria</taxon>
        <taxon>Laurasiatheria</taxon>
        <taxon>Chiroptera</taxon>
        <taxon>Yangochiroptera</taxon>
        <taxon>Vespertilionidae</taxon>
        <taxon>Cnephaeus</taxon>
    </lineage>
</organism>
<proteinExistence type="inferred from homology"/>
<dbReference type="GO" id="GO:0022625">
    <property type="term" value="C:cytosolic large ribosomal subunit"/>
    <property type="evidence" value="ECO:0007669"/>
    <property type="project" value="TreeGrafter"/>
</dbReference>
<sequence>MPSRLRKTGKLLGHVSHSHPSTGTGVRRMNFDKYHPGYFGEAGGRHHHLKRKQSFCPTVNLDELCTLVSEQTRGHAAKNKTGAAPSMDVVRSATAKFWARESSKAACHCEGQVLRQKS</sequence>
<dbReference type="PANTHER" id="PTHR11721:SF3">
    <property type="entry name" value="LARGE RIBOSOMAL SUBUNIT PROTEIN UL15"/>
    <property type="match status" value="1"/>
</dbReference>
<keyword evidence="3" id="KW-0687">Ribonucleoprotein</keyword>
<comment type="caution">
    <text evidence="8">The sequence shown here is derived from an EMBL/GenBank/DDBJ whole genome shotgun (WGS) entry which is preliminary data.</text>
</comment>
<keyword evidence="2" id="KW-0689">Ribosomal protein</keyword>
<keyword evidence="9" id="KW-1185">Reference proteome</keyword>
<comment type="similarity">
    <text evidence="1">Belongs to the universal ribosomal protein uL15 family.</text>
</comment>
<reference evidence="8" key="1">
    <citation type="submission" date="2023-06" db="EMBL/GenBank/DDBJ databases">
        <title>Reference genome for the Northern bat (Eptesicus nilssonii), a most northern bat species.</title>
        <authorList>
            <person name="Laine V.N."/>
            <person name="Pulliainen A.T."/>
            <person name="Lilley T.M."/>
        </authorList>
    </citation>
    <scope>NUCLEOTIDE SEQUENCE</scope>
    <source>
        <strain evidence="8">BLF_Eptnil</strain>
        <tissue evidence="8">Kidney</tissue>
    </source>
</reference>
<dbReference type="InterPro" id="IPR036227">
    <property type="entry name" value="Ribosomal_uL15/eL18_sf"/>
</dbReference>
<dbReference type="PANTHER" id="PTHR11721">
    <property type="entry name" value="60S RIBOSOMAL PROTEIN L27A"/>
    <property type="match status" value="1"/>
</dbReference>
<keyword evidence="4" id="KW-0379">Hydroxylation</keyword>
<evidence type="ECO:0000256" key="5">
    <source>
        <dbReference type="ARBA" id="ARBA00035200"/>
    </source>
</evidence>
<evidence type="ECO:0000256" key="1">
    <source>
        <dbReference type="ARBA" id="ARBA00007320"/>
    </source>
</evidence>
<feature type="region of interest" description="Disordered" evidence="7">
    <location>
        <begin position="1"/>
        <end position="29"/>
    </location>
</feature>
<dbReference type="AlphaFoldDB" id="A0AA40HW44"/>
<gene>
    <name evidence="8" type="ORF">QTO34_001448</name>
</gene>
<evidence type="ECO:0000313" key="8">
    <source>
        <dbReference type="EMBL" id="KAK1338333.1"/>
    </source>
</evidence>
<accession>A0AA40HW44</accession>
<dbReference type="Proteomes" id="UP001177744">
    <property type="component" value="Unassembled WGS sequence"/>
</dbReference>
<evidence type="ECO:0000256" key="2">
    <source>
        <dbReference type="ARBA" id="ARBA00022980"/>
    </source>
</evidence>
<dbReference type="Gene3D" id="3.100.10.10">
    <property type="match status" value="1"/>
</dbReference>
<evidence type="ECO:0000256" key="6">
    <source>
        <dbReference type="ARBA" id="ARBA00035527"/>
    </source>
</evidence>